<comment type="function">
    <text evidence="7">This enzyme is involved in nucleotide metabolism: it produces dUMP, the immediate precursor of thymidine nucleotides and it decreases the intracellular concentration of dUTP so that uracil cannot be incorporated into DNA.</text>
</comment>
<accession>A0A267MNV8</accession>
<dbReference type="InterPro" id="IPR036157">
    <property type="entry name" value="dUTPase-like_sf"/>
</dbReference>
<comment type="cofactor">
    <cofactor evidence="7">
        <name>Mg(2+)</name>
        <dbReference type="ChEBI" id="CHEBI:18420"/>
    </cofactor>
</comment>
<gene>
    <name evidence="7" type="primary">dut</name>
    <name evidence="9" type="ORF">CCE28_01965</name>
</gene>
<dbReference type="RefSeq" id="WP_095130412.1">
    <property type="nucleotide sequence ID" value="NZ_NIBG01000001.1"/>
</dbReference>
<dbReference type="HAMAP" id="MF_00116">
    <property type="entry name" value="dUTPase_bact"/>
    <property type="match status" value="1"/>
</dbReference>
<dbReference type="GO" id="GO:0046081">
    <property type="term" value="P:dUTP catabolic process"/>
    <property type="evidence" value="ECO:0007669"/>
    <property type="project" value="InterPro"/>
</dbReference>
<keyword evidence="5 7" id="KW-0546">Nucleotide metabolism</keyword>
<sequence>MTRVKIVTKEGAQMPKYETNGSAGMDLRAHIKEDIIIKPGKRSLIGTGIHIQLPQGTEAQVRARSGLAIKYGIGVINGIGTIDSDYRGEIKVPLINWGEEDFVIKNGDRIAQLVICRYEKINWEEVETLDDTSRGEGGFGHTGI</sequence>
<dbReference type="AlphaFoldDB" id="A0A267MNV8"/>
<evidence type="ECO:0000313" key="9">
    <source>
        <dbReference type="EMBL" id="PAB61216.1"/>
    </source>
</evidence>
<dbReference type="UniPathway" id="UPA00610">
    <property type="reaction ID" value="UER00666"/>
</dbReference>
<feature type="binding site" evidence="7">
    <location>
        <begin position="64"/>
        <end position="66"/>
    </location>
    <ligand>
        <name>substrate</name>
    </ligand>
</feature>
<feature type="binding site" evidence="7">
    <location>
        <position position="77"/>
    </location>
    <ligand>
        <name>substrate</name>
    </ligand>
</feature>
<dbReference type="NCBIfam" id="TIGR00576">
    <property type="entry name" value="dut"/>
    <property type="match status" value="1"/>
</dbReference>
<proteinExistence type="inferred from homology"/>
<evidence type="ECO:0000313" key="10">
    <source>
        <dbReference type="Proteomes" id="UP000216024"/>
    </source>
</evidence>
<reference evidence="9 10" key="1">
    <citation type="submission" date="2017-06" db="EMBL/GenBank/DDBJ databases">
        <title>Draft genome sequence of anaerobic fermentative bacterium Anaeromicrobium sediminis DY2726D isolated from West Pacific Ocean sediments.</title>
        <authorList>
            <person name="Zeng X."/>
        </authorList>
    </citation>
    <scope>NUCLEOTIDE SEQUENCE [LARGE SCALE GENOMIC DNA]</scope>
    <source>
        <strain evidence="9 10">DY2726D</strain>
    </source>
</reference>
<dbReference type="Proteomes" id="UP000216024">
    <property type="component" value="Unassembled WGS sequence"/>
</dbReference>
<organism evidence="9 10">
    <name type="scientific">Anaeromicrobium sediminis</name>
    <dbReference type="NCBI Taxonomy" id="1478221"/>
    <lineage>
        <taxon>Bacteria</taxon>
        <taxon>Bacillati</taxon>
        <taxon>Bacillota</taxon>
        <taxon>Clostridia</taxon>
        <taxon>Peptostreptococcales</taxon>
        <taxon>Thermotaleaceae</taxon>
        <taxon>Anaeromicrobium</taxon>
    </lineage>
</organism>
<dbReference type="GO" id="GO:0006226">
    <property type="term" value="P:dUMP biosynthetic process"/>
    <property type="evidence" value="ECO:0007669"/>
    <property type="project" value="UniProtKB-UniRule"/>
</dbReference>
<name>A0A267MNV8_9FIRM</name>
<keyword evidence="2 7" id="KW-0479">Metal-binding</keyword>
<dbReference type="InterPro" id="IPR029054">
    <property type="entry name" value="dUTPase-like"/>
</dbReference>
<comment type="pathway">
    <text evidence="7">Pyrimidine metabolism; dUMP biosynthesis; dUMP from dCTP (dUTP route): step 2/2.</text>
</comment>
<dbReference type="GO" id="GO:0000287">
    <property type="term" value="F:magnesium ion binding"/>
    <property type="evidence" value="ECO:0007669"/>
    <property type="project" value="UniProtKB-UniRule"/>
</dbReference>
<dbReference type="EC" id="3.6.1.23" evidence="7"/>
<evidence type="ECO:0000256" key="2">
    <source>
        <dbReference type="ARBA" id="ARBA00022723"/>
    </source>
</evidence>
<dbReference type="PANTHER" id="PTHR11241">
    <property type="entry name" value="DEOXYURIDINE 5'-TRIPHOSPHATE NUCLEOTIDOHYDROLASE"/>
    <property type="match status" value="1"/>
</dbReference>
<evidence type="ECO:0000256" key="4">
    <source>
        <dbReference type="ARBA" id="ARBA00022842"/>
    </source>
</evidence>
<evidence type="ECO:0000256" key="3">
    <source>
        <dbReference type="ARBA" id="ARBA00022801"/>
    </source>
</evidence>
<protein>
    <recommendedName>
        <fullName evidence="7">Deoxyuridine 5'-triphosphate nucleotidohydrolase</fullName>
        <shortName evidence="7">dUTPase</shortName>
        <ecNumber evidence="7">3.6.1.23</ecNumber>
    </recommendedName>
    <alternativeName>
        <fullName evidence="7">dUTP pyrophosphatase</fullName>
    </alternativeName>
</protein>
<feature type="domain" description="dUTPase-like" evidence="8">
    <location>
        <begin position="12"/>
        <end position="143"/>
    </location>
</feature>
<comment type="similarity">
    <text evidence="1 7">Belongs to the dUTPase family.</text>
</comment>
<comment type="catalytic activity">
    <reaction evidence="6 7">
        <text>dUTP + H2O = dUMP + diphosphate + H(+)</text>
        <dbReference type="Rhea" id="RHEA:10248"/>
        <dbReference type="ChEBI" id="CHEBI:15377"/>
        <dbReference type="ChEBI" id="CHEBI:15378"/>
        <dbReference type="ChEBI" id="CHEBI:33019"/>
        <dbReference type="ChEBI" id="CHEBI:61555"/>
        <dbReference type="ChEBI" id="CHEBI:246422"/>
        <dbReference type="EC" id="3.6.1.23"/>
    </reaction>
</comment>
<comment type="caution">
    <text evidence="9">The sequence shown here is derived from an EMBL/GenBank/DDBJ whole genome shotgun (WGS) entry which is preliminary data.</text>
</comment>
<dbReference type="FunFam" id="2.70.40.10:FF:000002">
    <property type="entry name" value="dUTP diphosphatase"/>
    <property type="match status" value="1"/>
</dbReference>
<dbReference type="Gene3D" id="2.70.40.10">
    <property type="match status" value="1"/>
</dbReference>
<dbReference type="OrthoDB" id="9809956at2"/>
<dbReference type="PANTHER" id="PTHR11241:SF0">
    <property type="entry name" value="DEOXYURIDINE 5'-TRIPHOSPHATE NUCLEOTIDOHYDROLASE"/>
    <property type="match status" value="1"/>
</dbReference>
<dbReference type="Pfam" id="PF00692">
    <property type="entry name" value="dUTPase"/>
    <property type="match status" value="1"/>
</dbReference>
<evidence type="ECO:0000256" key="6">
    <source>
        <dbReference type="ARBA" id="ARBA00047686"/>
    </source>
</evidence>
<evidence type="ECO:0000259" key="8">
    <source>
        <dbReference type="Pfam" id="PF00692"/>
    </source>
</evidence>
<dbReference type="NCBIfam" id="NF001862">
    <property type="entry name" value="PRK00601.1"/>
    <property type="match status" value="1"/>
</dbReference>
<dbReference type="InterPro" id="IPR033704">
    <property type="entry name" value="dUTPase_trimeric"/>
</dbReference>
<dbReference type="SUPFAM" id="SSF51283">
    <property type="entry name" value="dUTPase-like"/>
    <property type="match status" value="1"/>
</dbReference>
<keyword evidence="10" id="KW-1185">Reference proteome</keyword>
<dbReference type="CDD" id="cd07557">
    <property type="entry name" value="trimeric_dUTPase"/>
    <property type="match status" value="1"/>
</dbReference>
<dbReference type="EMBL" id="NIBG01000001">
    <property type="protein sequence ID" value="PAB61216.1"/>
    <property type="molecule type" value="Genomic_DNA"/>
</dbReference>
<keyword evidence="3 7" id="KW-0378">Hydrolase</keyword>
<keyword evidence="4 7" id="KW-0460">Magnesium</keyword>
<evidence type="ECO:0000256" key="5">
    <source>
        <dbReference type="ARBA" id="ARBA00023080"/>
    </source>
</evidence>
<evidence type="ECO:0000256" key="7">
    <source>
        <dbReference type="HAMAP-Rule" id="MF_00116"/>
    </source>
</evidence>
<dbReference type="InterPro" id="IPR008181">
    <property type="entry name" value="dUTPase"/>
</dbReference>
<comment type="caution">
    <text evidence="7">Lacks conserved residue(s) required for the propagation of feature annotation.</text>
</comment>
<feature type="binding site" evidence="7">
    <location>
        <begin position="81"/>
        <end position="83"/>
    </location>
    <ligand>
        <name>substrate</name>
    </ligand>
</feature>
<evidence type="ECO:0000256" key="1">
    <source>
        <dbReference type="ARBA" id="ARBA00006581"/>
    </source>
</evidence>
<dbReference type="GO" id="GO:0004170">
    <property type="term" value="F:dUTP diphosphatase activity"/>
    <property type="evidence" value="ECO:0007669"/>
    <property type="project" value="UniProtKB-UniRule"/>
</dbReference>